<proteinExistence type="predicted"/>
<accession>A0ABP0S729</accession>
<evidence type="ECO:0000313" key="2">
    <source>
        <dbReference type="Proteomes" id="UP001642484"/>
    </source>
</evidence>
<keyword evidence="2" id="KW-1185">Reference proteome</keyword>
<organism evidence="1 2">
    <name type="scientific">Durusdinium trenchii</name>
    <dbReference type="NCBI Taxonomy" id="1381693"/>
    <lineage>
        <taxon>Eukaryota</taxon>
        <taxon>Sar</taxon>
        <taxon>Alveolata</taxon>
        <taxon>Dinophyceae</taxon>
        <taxon>Suessiales</taxon>
        <taxon>Symbiodiniaceae</taxon>
        <taxon>Durusdinium</taxon>
    </lineage>
</organism>
<gene>
    <name evidence="1" type="ORF">CCMP2556_LOCUS50415</name>
</gene>
<sequence length="218" mass="24621">MKQTKPTSLGALQPFVLSLDWMSQSKVVDPCWGITGKEHWSNDCSPRPSGAQIRVFKQNFDAQFLAENPWLWEVGAIVSLYGDEATDPAMAFAVQAQKPSAIVPCNECVHFFPPLNQTYEAYCEALMNSACHSGGRFQLVLMEGVPFSRALLDCSKKNRVTVGARPWAVGREPDGWTDRGPAFSGSRWRRSIRYEEEDGKNGLFRSFSIYIYIYIMYK</sequence>
<protein>
    <submittedName>
        <fullName evidence="1">Uncharacterized protein</fullName>
    </submittedName>
</protein>
<evidence type="ECO:0000313" key="1">
    <source>
        <dbReference type="EMBL" id="CAK9108153.1"/>
    </source>
</evidence>
<dbReference type="Proteomes" id="UP001642484">
    <property type="component" value="Unassembled WGS sequence"/>
</dbReference>
<dbReference type="EMBL" id="CAXAMN010027062">
    <property type="protein sequence ID" value="CAK9108153.1"/>
    <property type="molecule type" value="Genomic_DNA"/>
</dbReference>
<comment type="caution">
    <text evidence="1">The sequence shown here is derived from an EMBL/GenBank/DDBJ whole genome shotgun (WGS) entry which is preliminary data.</text>
</comment>
<reference evidence="1 2" key="1">
    <citation type="submission" date="2024-02" db="EMBL/GenBank/DDBJ databases">
        <authorList>
            <person name="Chen Y."/>
            <person name="Shah S."/>
            <person name="Dougan E. K."/>
            <person name="Thang M."/>
            <person name="Chan C."/>
        </authorList>
    </citation>
    <scope>NUCLEOTIDE SEQUENCE [LARGE SCALE GENOMIC DNA]</scope>
</reference>
<name>A0ABP0S729_9DINO</name>